<dbReference type="RefSeq" id="WP_200972263.1">
    <property type="nucleotide sequence ID" value="NZ_CP065592.1"/>
</dbReference>
<evidence type="ECO:0000313" key="1">
    <source>
        <dbReference type="EMBL" id="QPQ55591.1"/>
    </source>
</evidence>
<dbReference type="KEGG" id="sflv:IC614_03035"/>
<reference evidence="1 2" key="1">
    <citation type="submission" date="2020-11" db="EMBL/GenBank/DDBJ databases">
        <title>Genome seq and assembly of Sphingosinicella sp.</title>
        <authorList>
            <person name="Chhetri G."/>
        </authorList>
    </citation>
    <scope>NUCLEOTIDE SEQUENCE [LARGE SCALE GENOMIC DNA]</scope>
    <source>
        <strain evidence="1 2">UDD2</strain>
    </source>
</reference>
<dbReference type="EMBL" id="CP065592">
    <property type="protein sequence ID" value="QPQ55591.1"/>
    <property type="molecule type" value="Genomic_DNA"/>
</dbReference>
<gene>
    <name evidence="1" type="ORF">IC614_03035</name>
</gene>
<name>A0A7T2GKL2_9SPHN</name>
<dbReference type="Pfam" id="PF11651">
    <property type="entry name" value="P22_CoatProtein"/>
    <property type="match status" value="1"/>
</dbReference>
<keyword evidence="2" id="KW-1185">Reference proteome</keyword>
<dbReference type="Gene3D" id="2.40.30.240">
    <property type="match status" value="1"/>
</dbReference>
<evidence type="ECO:0000313" key="2">
    <source>
        <dbReference type="Proteomes" id="UP000594873"/>
    </source>
</evidence>
<proteinExistence type="predicted"/>
<dbReference type="InterPro" id="IPR024659">
    <property type="entry name" value="Phage_coat_Gp5"/>
</dbReference>
<protein>
    <recommendedName>
        <fullName evidence="3">Coat protein</fullName>
    </recommendedName>
</protein>
<dbReference type="AlphaFoldDB" id="A0A7T2GKL2"/>
<evidence type="ECO:0008006" key="3">
    <source>
        <dbReference type="Google" id="ProtNLM"/>
    </source>
</evidence>
<accession>A0A7T2GKL2</accession>
<dbReference type="Proteomes" id="UP000594873">
    <property type="component" value="Chromosome"/>
</dbReference>
<organism evidence="1 2">
    <name type="scientific">Allosphingosinicella flava</name>
    <dbReference type="NCBI Taxonomy" id="2771430"/>
    <lineage>
        <taxon>Bacteria</taxon>
        <taxon>Pseudomonadati</taxon>
        <taxon>Pseudomonadota</taxon>
        <taxon>Alphaproteobacteria</taxon>
        <taxon>Sphingomonadales</taxon>
        <taxon>Sphingomonadaceae</taxon>
        <taxon>Allosphingosinicella</taxon>
    </lineage>
</organism>
<sequence>MPSQFTREERVMFDNMVEGFDDSLVIAKGAELYTPPSAQDMVRLGDKFWLEAPMISASFDGFDQTSNFGDMTDMAVPVTIGYHKSVPKKLSAKDRRNQYTLDKFGRAAKQKLASDINFSLFQTVALQGSVFVKRTVAPTGYDDISLADAAFTEIGVGNDDRMAFLAPRVANAMAGDLAKRSTFSGEVQDAYSRARVGIDIAGFDVYKSDQSIRLASAAGGATTVNGANQYWEPKATTTAATGETENVDNRYSQLVVTSANYAGIKVGDAFTIAGVNSIHMITKQDTGQLQTFRVVGKPSANTILVAPAIISNGGSTSAGSEYKNVSATPANGAAITWLNTTTAELNPFFKRESLLLVPGSFAVEPEDGWAVMSATTDLGINITYVRQGEINDLSAKVRWDADWGTALTNPQLAGVEMFGQA</sequence>